<evidence type="ECO:0000313" key="3">
    <source>
        <dbReference type="Proteomes" id="UP000477083"/>
    </source>
</evidence>
<name>A0A6L8VN07_9RHOB</name>
<sequence>MASLKIICPNGHLGFAPLKTGSFHLGVAARPDFIAADSGSDDIGPVPLGHDTCASPKAWQEHDLEEMLLAARKIGVPMIIGSAGDTGTNSRVDMYVQIIRDLAAKHDLPPFRIGWFYSEVSHDYVRAKIRGGSAITGLDAREDLTEEELDATSRIVAMAGVHPFRKLLEEGCDVIIGGRSSDSAIFAAAALHKGYPEAQSYYLGKVLECASFCAEPYGAKETVLGEITAKHVEVTAMAPEQRCTVASVAGHAMYERSNPFHEYVAGGLLDMTHCHYDQVSEKTTRVTGMEFVPAPQFRVKLEGSGKVGERFVGMAGIRDPYTIANVDAVIDWARQQTVDRFGPDGWELHYSVFGRNGVMGDMEPLRDKPGHELCIVVQGVAPTREMAEEVTMTGTRQLFYARLPDVKGTAGGVSFVLDEVLAASPAYRWTLNHTMAVDDPLELFPTHTAMVGREGA</sequence>
<dbReference type="AlphaFoldDB" id="A0A6L8VN07"/>
<dbReference type="RefSeq" id="WP_161348574.1">
    <property type="nucleotide sequence ID" value="NZ_BMGW01000018.1"/>
</dbReference>
<dbReference type="InterPro" id="IPR010839">
    <property type="entry name" value="AtuA_N"/>
</dbReference>
<protein>
    <submittedName>
        <fullName evidence="2">Acyclic terpene utilization AtuA family protein</fullName>
    </submittedName>
</protein>
<comment type="caution">
    <text evidence="2">The sequence shown here is derived from an EMBL/GenBank/DDBJ whole genome shotgun (WGS) entry which is preliminary data.</text>
</comment>
<keyword evidence="3" id="KW-1185">Reference proteome</keyword>
<dbReference type="Pfam" id="PF07287">
    <property type="entry name" value="AtuA"/>
    <property type="match status" value="1"/>
</dbReference>
<accession>A0A6L8VN07</accession>
<evidence type="ECO:0000259" key="1">
    <source>
        <dbReference type="Pfam" id="PF07287"/>
    </source>
</evidence>
<dbReference type="Proteomes" id="UP000477083">
    <property type="component" value="Unassembled WGS sequence"/>
</dbReference>
<proteinExistence type="predicted"/>
<reference evidence="2 3" key="1">
    <citation type="submission" date="2020-01" db="EMBL/GenBank/DDBJ databases">
        <title>Frigidibacter albus SP32T (=CGMCC 1.13995T).</title>
        <authorList>
            <person name="Liao X."/>
        </authorList>
    </citation>
    <scope>NUCLEOTIDE SEQUENCE [LARGE SCALE GENOMIC DNA]</scope>
    <source>
        <strain evidence="2 3">SP32</strain>
    </source>
</reference>
<evidence type="ECO:0000313" key="2">
    <source>
        <dbReference type="EMBL" id="MZQ91191.1"/>
    </source>
</evidence>
<organism evidence="2 3">
    <name type="scientific">Frigidibacter albus</name>
    <dbReference type="NCBI Taxonomy" id="1465486"/>
    <lineage>
        <taxon>Bacteria</taxon>
        <taxon>Pseudomonadati</taxon>
        <taxon>Pseudomonadota</taxon>
        <taxon>Alphaproteobacteria</taxon>
        <taxon>Rhodobacterales</taxon>
        <taxon>Paracoccaceae</taxon>
        <taxon>Frigidibacter</taxon>
    </lineage>
</organism>
<dbReference type="OrthoDB" id="9763456at2"/>
<dbReference type="EMBL" id="WWNR01000018">
    <property type="protein sequence ID" value="MZQ91191.1"/>
    <property type="molecule type" value="Genomic_DNA"/>
</dbReference>
<gene>
    <name evidence="2" type="ORF">GS660_19050</name>
</gene>
<feature type="domain" description="Acyclic terpene utilisation N-terminal" evidence="1">
    <location>
        <begin position="61"/>
        <end position="410"/>
    </location>
</feature>